<keyword evidence="2" id="KW-0040">ANK repeat</keyword>
<keyword evidence="1" id="KW-0677">Repeat</keyword>
<dbReference type="Gene3D" id="1.25.40.20">
    <property type="entry name" value="Ankyrin repeat-containing domain"/>
    <property type="match status" value="2"/>
</dbReference>
<proteinExistence type="predicted"/>
<dbReference type="SUPFAM" id="SSF48403">
    <property type="entry name" value="Ankyrin repeat"/>
    <property type="match status" value="1"/>
</dbReference>
<accession>A0A481YUP4</accession>
<name>A0A481YUP4_9VIRU</name>
<dbReference type="InterPro" id="IPR036770">
    <property type="entry name" value="Ankyrin_rpt-contain_sf"/>
</dbReference>
<organism evidence="3">
    <name type="scientific">Marseillevirus LCMAC103</name>
    <dbReference type="NCBI Taxonomy" id="2506604"/>
    <lineage>
        <taxon>Viruses</taxon>
        <taxon>Varidnaviria</taxon>
        <taxon>Bamfordvirae</taxon>
        <taxon>Nucleocytoviricota</taxon>
        <taxon>Megaviricetes</taxon>
        <taxon>Pimascovirales</taxon>
        <taxon>Pimascovirales incertae sedis</taxon>
        <taxon>Marseilleviridae</taxon>
    </lineage>
</organism>
<dbReference type="Pfam" id="PF00023">
    <property type="entry name" value="Ank"/>
    <property type="match status" value="1"/>
</dbReference>
<dbReference type="PANTHER" id="PTHR24198:SF165">
    <property type="entry name" value="ANKYRIN REPEAT-CONTAINING PROTEIN-RELATED"/>
    <property type="match status" value="1"/>
</dbReference>
<reference evidence="3" key="1">
    <citation type="journal article" date="2019" name="MBio">
        <title>Virus Genomes from Deep Sea Sediments Expand the Ocean Megavirome and Support Independent Origins of Viral Gigantism.</title>
        <authorList>
            <person name="Backstrom D."/>
            <person name="Yutin N."/>
            <person name="Jorgensen S.L."/>
            <person name="Dharamshi J."/>
            <person name="Homa F."/>
            <person name="Zaremba-Niedwiedzka K."/>
            <person name="Spang A."/>
            <person name="Wolf Y.I."/>
            <person name="Koonin E.V."/>
            <person name="Ettema T.J."/>
        </authorList>
    </citation>
    <scope>NUCLEOTIDE SEQUENCE</scope>
</reference>
<evidence type="ECO:0000313" key="3">
    <source>
        <dbReference type="EMBL" id="QBK86819.1"/>
    </source>
</evidence>
<evidence type="ECO:0000256" key="1">
    <source>
        <dbReference type="ARBA" id="ARBA00022737"/>
    </source>
</evidence>
<sequence>MYKAIKVDDSAKVAALLDGGCDVEARVRCHENTTALEMSVAFRAEKCFRLLLDKGATATSEAMTLATALAMAGRPTFFDALYPREAERVSHAIDQTICRPAGLKNAVTLFTRLVSHPTFKKIHNRQLEMIVASGRPEYFRVLDDRKVPYDRADAFSRAIRKNCQPLIAWFIAEHVDVNRPNTRHSDYTAVAPPIFWAAQQGHHKTVRKLLAAHADPNAVGKPWRHRYRSRAEIMSALMLCGYQAGGGKHYREKDFLKCAELLLEHGANVNYVSTRGNQAVDYAAAYCLPKLFRALAARGAMKPHAATLLRPPHGPLRALAAKVFSMFLPLDSDNRRGKPPKEMREIFRNFRDAGCDPWECPSLLQESMAGDTRCGRYLDRGGQSRRFAAGFLYLPIAEWYRDDFLARPTPAKRAFLARAEPVFESVVAKAAVPPFLVLHPLFDLPKFFPAGERKLLLQLRGDIYYSEVREMIPVFAFKFFDAGCRLSPRPLVDALALVRGWAARSGPGPFATRLERTSAAGLLAFRDRVRRQVGEWEDVLIALSAKFGRDVGWVVFAFLAAPVGRRAPDIFGRKTALK</sequence>
<dbReference type="InterPro" id="IPR002110">
    <property type="entry name" value="Ankyrin_rpt"/>
</dbReference>
<dbReference type="PANTHER" id="PTHR24198">
    <property type="entry name" value="ANKYRIN REPEAT AND PROTEIN KINASE DOMAIN-CONTAINING PROTEIN"/>
    <property type="match status" value="1"/>
</dbReference>
<dbReference type="SMART" id="SM00248">
    <property type="entry name" value="ANK"/>
    <property type="match status" value="4"/>
</dbReference>
<evidence type="ECO:0000256" key="2">
    <source>
        <dbReference type="ARBA" id="ARBA00023043"/>
    </source>
</evidence>
<dbReference type="EMBL" id="MK500337">
    <property type="protein sequence ID" value="QBK86819.1"/>
    <property type="molecule type" value="Genomic_DNA"/>
</dbReference>
<protein>
    <submittedName>
        <fullName evidence="3">Ankyrin repeat protein</fullName>
    </submittedName>
</protein>
<gene>
    <name evidence="3" type="ORF">LCMAC103_01520</name>
</gene>